<name>D8S8U1_SELML</name>
<keyword evidence="3" id="KW-1185">Reference proteome</keyword>
<feature type="coiled-coil region" evidence="1">
    <location>
        <begin position="4"/>
        <end position="31"/>
    </location>
</feature>
<dbReference type="KEGG" id="smo:SELMODRAFT_111679"/>
<dbReference type="PANTHER" id="PTHR31016">
    <property type="entry name" value="OS04G0228100 PROTEIN"/>
    <property type="match status" value="1"/>
</dbReference>
<evidence type="ECO:0000256" key="1">
    <source>
        <dbReference type="SAM" id="Coils"/>
    </source>
</evidence>
<evidence type="ECO:0000313" key="3">
    <source>
        <dbReference type="Proteomes" id="UP000001514"/>
    </source>
</evidence>
<keyword evidence="1" id="KW-0175">Coiled coil</keyword>
<dbReference type="eggNOG" id="ENOG502QPQ1">
    <property type="taxonomic scope" value="Eukaryota"/>
</dbReference>
<protein>
    <submittedName>
        <fullName evidence="2">Uncharacterized protein</fullName>
    </submittedName>
</protein>
<dbReference type="EMBL" id="GL377607">
    <property type="protein sequence ID" value="EFJ19090.1"/>
    <property type="molecule type" value="Genomic_DNA"/>
</dbReference>
<organism evidence="3">
    <name type="scientific">Selaginella moellendorffii</name>
    <name type="common">Spikemoss</name>
    <dbReference type="NCBI Taxonomy" id="88036"/>
    <lineage>
        <taxon>Eukaryota</taxon>
        <taxon>Viridiplantae</taxon>
        <taxon>Streptophyta</taxon>
        <taxon>Embryophyta</taxon>
        <taxon>Tracheophyta</taxon>
        <taxon>Lycopodiopsida</taxon>
        <taxon>Selaginellales</taxon>
        <taxon>Selaginellaceae</taxon>
        <taxon>Selaginella</taxon>
    </lineage>
</organism>
<dbReference type="OMA" id="VEYHQLH"/>
<dbReference type="PANTHER" id="PTHR31016:SF2">
    <property type="entry name" value="OS04G0228100 PROTEIN"/>
    <property type="match status" value="1"/>
</dbReference>
<dbReference type="Proteomes" id="UP000001514">
    <property type="component" value="Unassembled WGS sequence"/>
</dbReference>
<dbReference type="AlphaFoldDB" id="D8S8U1"/>
<accession>D8S8U1</accession>
<gene>
    <name evidence="2" type="ORF">SELMODRAFT_111679</name>
</gene>
<dbReference type="OrthoDB" id="1924603at2759"/>
<dbReference type="Gramene" id="EFJ19090">
    <property type="protein sequence ID" value="EFJ19090"/>
    <property type="gene ID" value="SELMODRAFT_111679"/>
</dbReference>
<reference evidence="2 3" key="1">
    <citation type="journal article" date="2011" name="Science">
        <title>The Selaginella genome identifies genetic changes associated with the evolution of vascular plants.</title>
        <authorList>
            <person name="Banks J.A."/>
            <person name="Nishiyama T."/>
            <person name="Hasebe M."/>
            <person name="Bowman J.L."/>
            <person name="Gribskov M."/>
            <person name="dePamphilis C."/>
            <person name="Albert V.A."/>
            <person name="Aono N."/>
            <person name="Aoyama T."/>
            <person name="Ambrose B.A."/>
            <person name="Ashton N.W."/>
            <person name="Axtell M.J."/>
            <person name="Barker E."/>
            <person name="Barker M.S."/>
            <person name="Bennetzen J.L."/>
            <person name="Bonawitz N.D."/>
            <person name="Chapple C."/>
            <person name="Cheng C."/>
            <person name="Correa L.G."/>
            <person name="Dacre M."/>
            <person name="DeBarry J."/>
            <person name="Dreyer I."/>
            <person name="Elias M."/>
            <person name="Engstrom E.M."/>
            <person name="Estelle M."/>
            <person name="Feng L."/>
            <person name="Finet C."/>
            <person name="Floyd S.K."/>
            <person name="Frommer W.B."/>
            <person name="Fujita T."/>
            <person name="Gramzow L."/>
            <person name="Gutensohn M."/>
            <person name="Harholt J."/>
            <person name="Hattori M."/>
            <person name="Heyl A."/>
            <person name="Hirai T."/>
            <person name="Hiwatashi Y."/>
            <person name="Ishikawa M."/>
            <person name="Iwata M."/>
            <person name="Karol K.G."/>
            <person name="Koehler B."/>
            <person name="Kolukisaoglu U."/>
            <person name="Kubo M."/>
            <person name="Kurata T."/>
            <person name="Lalonde S."/>
            <person name="Li K."/>
            <person name="Li Y."/>
            <person name="Litt A."/>
            <person name="Lyons E."/>
            <person name="Manning G."/>
            <person name="Maruyama T."/>
            <person name="Michael T.P."/>
            <person name="Mikami K."/>
            <person name="Miyazaki S."/>
            <person name="Morinaga S."/>
            <person name="Murata T."/>
            <person name="Mueller-Roeber B."/>
            <person name="Nelson D.R."/>
            <person name="Obara M."/>
            <person name="Oguri Y."/>
            <person name="Olmstead R.G."/>
            <person name="Onodera N."/>
            <person name="Petersen B.L."/>
            <person name="Pils B."/>
            <person name="Prigge M."/>
            <person name="Rensing S.A."/>
            <person name="Riano-Pachon D.M."/>
            <person name="Roberts A.W."/>
            <person name="Sato Y."/>
            <person name="Scheller H.V."/>
            <person name="Schulz B."/>
            <person name="Schulz C."/>
            <person name="Shakirov E.V."/>
            <person name="Shibagaki N."/>
            <person name="Shinohara N."/>
            <person name="Shippen D.E."/>
            <person name="Soerensen I."/>
            <person name="Sotooka R."/>
            <person name="Sugimoto N."/>
            <person name="Sugita M."/>
            <person name="Sumikawa N."/>
            <person name="Tanurdzic M."/>
            <person name="Theissen G."/>
            <person name="Ulvskov P."/>
            <person name="Wakazuki S."/>
            <person name="Weng J.K."/>
            <person name="Willats W.W."/>
            <person name="Wipf D."/>
            <person name="Wolf P.G."/>
            <person name="Yang L."/>
            <person name="Zimmer A.D."/>
            <person name="Zhu Q."/>
            <person name="Mitros T."/>
            <person name="Hellsten U."/>
            <person name="Loque D."/>
            <person name="Otillar R."/>
            <person name="Salamov A."/>
            <person name="Schmutz J."/>
            <person name="Shapiro H."/>
            <person name="Lindquist E."/>
            <person name="Lucas S."/>
            <person name="Rokhsar D."/>
            <person name="Grigoriev I.V."/>
        </authorList>
    </citation>
    <scope>NUCLEOTIDE SEQUENCE [LARGE SCALE GENOMIC DNA]</scope>
</reference>
<dbReference type="InParanoid" id="D8S8U1"/>
<sequence>MLLLSQVRKQLETLVAEKSRLSQQNANYARENQFLHEVIEYHRLTMEDVSLLDERIEEMAETMQENG</sequence>
<proteinExistence type="predicted"/>
<evidence type="ECO:0000313" key="2">
    <source>
        <dbReference type="EMBL" id="EFJ19090.1"/>
    </source>
</evidence>
<dbReference type="HOGENOM" id="CLU_205520_0_0_1"/>